<evidence type="ECO:0000313" key="2">
    <source>
        <dbReference type="Proteomes" id="UP000799779"/>
    </source>
</evidence>
<gene>
    <name evidence="1" type="ORF">P154DRAFT_521038</name>
</gene>
<protein>
    <submittedName>
        <fullName evidence="1">Uncharacterized protein</fullName>
    </submittedName>
</protein>
<organism evidence="1 2">
    <name type="scientific">Amniculicola lignicola CBS 123094</name>
    <dbReference type="NCBI Taxonomy" id="1392246"/>
    <lineage>
        <taxon>Eukaryota</taxon>
        <taxon>Fungi</taxon>
        <taxon>Dikarya</taxon>
        <taxon>Ascomycota</taxon>
        <taxon>Pezizomycotina</taxon>
        <taxon>Dothideomycetes</taxon>
        <taxon>Pleosporomycetidae</taxon>
        <taxon>Pleosporales</taxon>
        <taxon>Amniculicolaceae</taxon>
        <taxon>Amniculicola</taxon>
    </lineage>
</organism>
<proteinExistence type="predicted"/>
<sequence length="307" mass="34822">MCDATFAFGQRGGHFMQYPSRREHHRLPPKLVRLLTSAQVSKIYHVTLGYQDSFLVTFQDRGGRDLIDAQDLPAELDAFLYARGPQNQLLRHIPSIRVTLGPYNTSFYAADLESCRWMNLPPRLLTALQSRIEGGAWIDKPRIVALGADSNFLLITEKHAAVRDLRNYKSLRQMLEFSKPEDRGIEGLRDVVLHAYRYEAFLALNRTGIVIFDGLPSVAMSAVERMKEAVKIDVGNAQMRRIDFDRRQTASPRKIEAPRRPSLQHQATLKREWAERKDQVRKQTGGLRLSLSLSISARGVGRSLGLG</sequence>
<dbReference type="AlphaFoldDB" id="A0A6A5WN68"/>
<dbReference type="Proteomes" id="UP000799779">
    <property type="component" value="Unassembled WGS sequence"/>
</dbReference>
<reference evidence="1" key="1">
    <citation type="journal article" date="2020" name="Stud. Mycol.">
        <title>101 Dothideomycetes genomes: a test case for predicting lifestyles and emergence of pathogens.</title>
        <authorList>
            <person name="Haridas S."/>
            <person name="Albert R."/>
            <person name="Binder M."/>
            <person name="Bloem J."/>
            <person name="Labutti K."/>
            <person name="Salamov A."/>
            <person name="Andreopoulos B."/>
            <person name="Baker S."/>
            <person name="Barry K."/>
            <person name="Bills G."/>
            <person name="Bluhm B."/>
            <person name="Cannon C."/>
            <person name="Castanera R."/>
            <person name="Culley D."/>
            <person name="Daum C."/>
            <person name="Ezra D."/>
            <person name="Gonzalez J."/>
            <person name="Henrissat B."/>
            <person name="Kuo A."/>
            <person name="Liang C."/>
            <person name="Lipzen A."/>
            <person name="Lutzoni F."/>
            <person name="Magnuson J."/>
            <person name="Mondo S."/>
            <person name="Nolan M."/>
            <person name="Ohm R."/>
            <person name="Pangilinan J."/>
            <person name="Park H.-J."/>
            <person name="Ramirez L."/>
            <person name="Alfaro M."/>
            <person name="Sun H."/>
            <person name="Tritt A."/>
            <person name="Yoshinaga Y."/>
            <person name="Zwiers L.-H."/>
            <person name="Turgeon B."/>
            <person name="Goodwin S."/>
            <person name="Spatafora J."/>
            <person name="Crous P."/>
            <person name="Grigoriev I."/>
        </authorList>
    </citation>
    <scope>NUCLEOTIDE SEQUENCE</scope>
    <source>
        <strain evidence="1">CBS 123094</strain>
    </source>
</reference>
<accession>A0A6A5WN68</accession>
<dbReference type="OrthoDB" id="5149635at2759"/>
<dbReference type="EMBL" id="ML977578">
    <property type="protein sequence ID" value="KAF2002199.1"/>
    <property type="molecule type" value="Genomic_DNA"/>
</dbReference>
<name>A0A6A5WN68_9PLEO</name>
<evidence type="ECO:0000313" key="1">
    <source>
        <dbReference type="EMBL" id="KAF2002199.1"/>
    </source>
</evidence>
<keyword evidence="2" id="KW-1185">Reference proteome</keyword>